<dbReference type="Proteomes" id="UP000005207">
    <property type="component" value="Unplaced"/>
</dbReference>
<feature type="chain" id="PRO_5025430124" evidence="6">
    <location>
        <begin position="20"/>
        <end position="312"/>
    </location>
</feature>
<evidence type="ECO:0000256" key="3">
    <source>
        <dbReference type="ARBA" id="ARBA00023319"/>
    </source>
</evidence>
<dbReference type="InterPro" id="IPR036179">
    <property type="entry name" value="Ig-like_dom_sf"/>
</dbReference>
<dbReference type="InterPro" id="IPR003599">
    <property type="entry name" value="Ig_sub"/>
</dbReference>
<gene>
    <name evidence="8" type="primary">LOC102081928</name>
</gene>
<reference evidence="8" key="1">
    <citation type="submission" date="2025-08" db="UniProtKB">
        <authorList>
            <consortium name="Ensembl"/>
        </authorList>
    </citation>
    <scope>IDENTIFICATION</scope>
</reference>
<proteinExistence type="predicted"/>
<dbReference type="AlphaFoldDB" id="I3JD27"/>
<dbReference type="PANTHER" id="PTHR24100:SF151">
    <property type="entry name" value="ICOS LIGAND"/>
    <property type="match status" value="1"/>
</dbReference>
<dbReference type="OrthoDB" id="9049620at2759"/>
<dbReference type="OMA" id="VENDPCC"/>
<feature type="transmembrane region" description="Helical" evidence="5">
    <location>
        <begin position="255"/>
        <end position="279"/>
    </location>
</feature>
<evidence type="ECO:0000313" key="8">
    <source>
        <dbReference type="Ensembl" id="ENSONIP00000006767.2"/>
    </source>
</evidence>
<name>I3JD27_ORENI</name>
<evidence type="ECO:0000259" key="7">
    <source>
        <dbReference type="PROSITE" id="PS50835"/>
    </source>
</evidence>
<feature type="domain" description="Ig-like" evidence="7">
    <location>
        <begin position="154"/>
        <end position="239"/>
    </location>
</feature>
<dbReference type="Ensembl" id="ENSONIT00000006772.2">
    <property type="protein sequence ID" value="ENSONIP00000006767.2"/>
    <property type="gene ID" value="ENSONIG00000005382.2"/>
</dbReference>
<feature type="region of interest" description="Disordered" evidence="4">
    <location>
        <begin position="288"/>
        <end position="312"/>
    </location>
</feature>
<dbReference type="CDD" id="cd00096">
    <property type="entry name" value="Ig"/>
    <property type="match status" value="1"/>
</dbReference>
<feature type="signal peptide" evidence="6">
    <location>
        <begin position="1"/>
        <end position="19"/>
    </location>
</feature>
<dbReference type="InterPro" id="IPR050504">
    <property type="entry name" value="IgSF_BTN/MOG"/>
</dbReference>
<evidence type="ECO:0000256" key="6">
    <source>
        <dbReference type="SAM" id="SignalP"/>
    </source>
</evidence>
<dbReference type="SMART" id="SM00409">
    <property type="entry name" value="IG"/>
    <property type="match status" value="1"/>
</dbReference>
<sequence>MKSVRILCICLLTVSAVIGNEKCPGVVTVNVSEESDVILPCSLSTNQNLEQKLFDWRKNAPTKQEVFMYDGGLHYNNGRRGQDEHFRGRVSHFPQELQFGNASIIIRNTTVADSGVYTCDFPHLQPEQTFCIKLVVELTLKDRSGEIPGAAPKPFVGILNISEDEALLKCEVRGASPKPKVEWRDSDGNILPAEEPQVSHTGERYDITLLTTVTRTNSSLFHCVATQEEMGHVTRDQIDVRYCEKTSEVKSCCGVGVFIALWFSGVLTVAAVLAASVAAKCIRKHKKASQRNQRDDPSKEACNGDASVTSQL</sequence>
<keyword evidence="6" id="KW-0732">Signal</keyword>
<dbReference type="InterPro" id="IPR007110">
    <property type="entry name" value="Ig-like_dom"/>
</dbReference>
<dbReference type="HOGENOM" id="CLU_069634_0_0_1"/>
<protein>
    <submittedName>
        <fullName evidence="8">Butyrophilin-like protein 1</fullName>
    </submittedName>
</protein>
<dbReference type="InterPro" id="IPR013783">
    <property type="entry name" value="Ig-like_fold"/>
</dbReference>
<dbReference type="Pfam" id="PF22705">
    <property type="entry name" value="C2-set_3"/>
    <property type="match status" value="1"/>
</dbReference>
<keyword evidence="9" id="KW-1185">Reference proteome</keyword>
<feature type="domain" description="Ig-like" evidence="7">
    <location>
        <begin position="24"/>
        <end position="131"/>
    </location>
</feature>
<dbReference type="PANTHER" id="PTHR24100">
    <property type="entry name" value="BUTYROPHILIN"/>
    <property type="match status" value="1"/>
</dbReference>
<reference evidence="8" key="2">
    <citation type="submission" date="2025-09" db="UniProtKB">
        <authorList>
            <consortium name="Ensembl"/>
        </authorList>
    </citation>
    <scope>IDENTIFICATION</scope>
</reference>
<dbReference type="InterPro" id="IPR013106">
    <property type="entry name" value="Ig_V-set"/>
</dbReference>
<evidence type="ECO:0000256" key="5">
    <source>
        <dbReference type="SAM" id="Phobius"/>
    </source>
</evidence>
<dbReference type="Gene3D" id="2.60.40.10">
    <property type="entry name" value="Immunoglobulins"/>
    <property type="match status" value="2"/>
</dbReference>
<evidence type="ECO:0000256" key="2">
    <source>
        <dbReference type="ARBA" id="ARBA00023136"/>
    </source>
</evidence>
<evidence type="ECO:0000256" key="4">
    <source>
        <dbReference type="SAM" id="MobiDB-lite"/>
    </source>
</evidence>
<dbReference type="GO" id="GO:0001817">
    <property type="term" value="P:regulation of cytokine production"/>
    <property type="evidence" value="ECO:0007669"/>
    <property type="project" value="TreeGrafter"/>
</dbReference>
<keyword evidence="5" id="KW-0812">Transmembrane</keyword>
<keyword evidence="3" id="KW-0393">Immunoglobulin domain</keyword>
<dbReference type="SUPFAM" id="SSF48726">
    <property type="entry name" value="Immunoglobulin"/>
    <property type="match status" value="2"/>
</dbReference>
<dbReference type="SMART" id="SM00406">
    <property type="entry name" value="IGv"/>
    <property type="match status" value="1"/>
</dbReference>
<dbReference type="GeneID" id="102081928"/>
<dbReference type="KEGG" id="onl:102081928"/>
<dbReference type="PROSITE" id="PS50835">
    <property type="entry name" value="IG_LIKE"/>
    <property type="match status" value="2"/>
</dbReference>
<keyword evidence="5" id="KW-1133">Transmembrane helix</keyword>
<dbReference type="Pfam" id="PF07686">
    <property type="entry name" value="V-set"/>
    <property type="match status" value="1"/>
</dbReference>
<dbReference type="eggNOG" id="ENOG502QSRZ">
    <property type="taxonomic scope" value="Eukaryota"/>
</dbReference>
<dbReference type="RefSeq" id="XP_005456521.1">
    <property type="nucleotide sequence ID" value="XM_005456464.4"/>
</dbReference>
<dbReference type="GO" id="GO:0050852">
    <property type="term" value="P:T cell receptor signaling pathway"/>
    <property type="evidence" value="ECO:0007669"/>
    <property type="project" value="TreeGrafter"/>
</dbReference>
<evidence type="ECO:0000256" key="1">
    <source>
        <dbReference type="ARBA" id="ARBA00004370"/>
    </source>
</evidence>
<comment type="subcellular location">
    <subcellularLocation>
        <location evidence="1">Membrane</location>
    </subcellularLocation>
</comment>
<keyword evidence="2 5" id="KW-0472">Membrane</keyword>
<evidence type="ECO:0000313" key="9">
    <source>
        <dbReference type="Proteomes" id="UP000005207"/>
    </source>
</evidence>
<dbReference type="InParanoid" id="I3JD27"/>
<dbReference type="GO" id="GO:0005102">
    <property type="term" value="F:signaling receptor binding"/>
    <property type="evidence" value="ECO:0007669"/>
    <property type="project" value="TreeGrafter"/>
</dbReference>
<accession>I3JD27</accession>
<dbReference type="InterPro" id="IPR053896">
    <property type="entry name" value="BTN3A2-like_Ig-C"/>
</dbReference>
<dbReference type="GeneTree" id="ENSGT00940000173056"/>
<organism evidence="8 9">
    <name type="scientific">Oreochromis niloticus</name>
    <name type="common">Nile tilapia</name>
    <name type="synonym">Tilapia nilotica</name>
    <dbReference type="NCBI Taxonomy" id="8128"/>
    <lineage>
        <taxon>Eukaryota</taxon>
        <taxon>Metazoa</taxon>
        <taxon>Chordata</taxon>
        <taxon>Craniata</taxon>
        <taxon>Vertebrata</taxon>
        <taxon>Euteleostomi</taxon>
        <taxon>Actinopterygii</taxon>
        <taxon>Neopterygii</taxon>
        <taxon>Teleostei</taxon>
        <taxon>Neoteleostei</taxon>
        <taxon>Acanthomorphata</taxon>
        <taxon>Ovalentaria</taxon>
        <taxon>Cichlomorphae</taxon>
        <taxon>Cichliformes</taxon>
        <taxon>Cichlidae</taxon>
        <taxon>African cichlids</taxon>
        <taxon>Pseudocrenilabrinae</taxon>
        <taxon>Oreochromini</taxon>
        <taxon>Oreochromis</taxon>
    </lineage>
</organism>
<dbReference type="GO" id="GO:0009897">
    <property type="term" value="C:external side of plasma membrane"/>
    <property type="evidence" value="ECO:0007669"/>
    <property type="project" value="TreeGrafter"/>
</dbReference>